<evidence type="ECO:0000256" key="1">
    <source>
        <dbReference type="SAM" id="MobiDB-lite"/>
    </source>
</evidence>
<dbReference type="EMBL" id="WJQU01000002">
    <property type="protein sequence ID" value="KAJ6644247.1"/>
    <property type="molecule type" value="Genomic_DNA"/>
</dbReference>
<name>A0A9Q0S3Q3_9DIPT</name>
<organism evidence="2 3">
    <name type="scientific">Pseudolycoriella hygida</name>
    <dbReference type="NCBI Taxonomy" id="35572"/>
    <lineage>
        <taxon>Eukaryota</taxon>
        <taxon>Metazoa</taxon>
        <taxon>Ecdysozoa</taxon>
        <taxon>Arthropoda</taxon>
        <taxon>Hexapoda</taxon>
        <taxon>Insecta</taxon>
        <taxon>Pterygota</taxon>
        <taxon>Neoptera</taxon>
        <taxon>Endopterygota</taxon>
        <taxon>Diptera</taxon>
        <taxon>Nematocera</taxon>
        <taxon>Sciaroidea</taxon>
        <taxon>Sciaridae</taxon>
        <taxon>Pseudolycoriella</taxon>
    </lineage>
</organism>
<dbReference type="AlphaFoldDB" id="A0A9Q0S3Q3"/>
<comment type="caution">
    <text evidence="2">The sequence shown here is derived from an EMBL/GenBank/DDBJ whole genome shotgun (WGS) entry which is preliminary data.</text>
</comment>
<sequence length="363" mass="42233">MNLFQGRILITNCSNEADVDYWDGVIRNILNHKSSRATIYVMTKSIFDVQTIEQKFPTVVPFVLVPDENIDQTRRMLKLLPHMDHYLNFLGQEVALEFLNKRSNFRIKNISKVYARDNVIHKILSTDGQGLIFNVENADDNYCKDNVAAAGIAAKKSLKKNVKKVVDSIVASSSTGERRPLLQRDEESHKEQVRAVGSEEIDSEDRNRLGHFVVSFFYFICPCVKDATVIIPVNEYPPDLDEKFAKALKALHRSFEAEWYRKRTEERHLKGQMLKQLKDTKTERVKKEYQRLMATNSEAAPTNTNQYKAFSNVTKNIRMEKETIEREFEFRMNSFDDHLNCVIVDKQMETLLSLWKKMRLTSH</sequence>
<evidence type="ECO:0000313" key="2">
    <source>
        <dbReference type="EMBL" id="KAJ6644247.1"/>
    </source>
</evidence>
<reference evidence="2" key="1">
    <citation type="submission" date="2022-07" db="EMBL/GenBank/DDBJ databases">
        <authorList>
            <person name="Trinca V."/>
            <person name="Uliana J.V.C."/>
            <person name="Torres T.T."/>
            <person name="Ward R.J."/>
            <person name="Monesi N."/>
        </authorList>
    </citation>
    <scope>NUCLEOTIDE SEQUENCE</scope>
    <source>
        <strain evidence="2">HSMRA1968</strain>
        <tissue evidence="2">Whole embryos</tissue>
    </source>
</reference>
<dbReference type="OrthoDB" id="7787149at2759"/>
<proteinExistence type="predicted"/>
<feature type="region of interest" description="Disordered" evidence="1">
    <location>
        <begin position="177"/>
        <end position="199"/>
    </location>
</feature>
<accession>A0A9Q0S3Q3</accession>
<gene>
    <name evidence="2" type="ORF">Bhyg_09214</name>
</gene>
<evidence type="ECO:0000313" key="3">
    <source>
        <dbReference type="Proteomes" id="UP001151699"/>
    </source>
</evidence>
<dbReference type="Proteomes" id="UP001151699">
    <property type="component" value="Chromosome B"/>
</dbReference>
<keyword evidence="3" id="KW-1185">Reference proteome</keyword>
<protein>
    <submittedName>
        <fullName evidence="2">Uncharacterized protein</fullName>
    </submittedName>
</protein>
<feature type="compositionally biased region" description="Basic and acidic residues" evidence="1">
    <location>
        <begin position="177"/>
        <end position="193"/>
    </location>
</feature>